<comment type="similarity">
    <text evidence="1">Belongs to the MreC family.</text>
</comment>
<dbReference type="InterPro" id="IPR042177">
    <property type="entry name" value="Cell/Rod_1"/>
</dbReference>
<organism evidence="6 7">
    <name type="scientific">Thermocatellispora tengchongensis</name>
    <dbReference type="NCBI Taxonomy" id="1073253"/>
    <lineage>
        <taxon>Bacteria</taxon>
        <taxon>Bacillati</taxon>
        <taxon>Actinomycetota</taxon>
        <taxon>Actinomycetes</taxon>
        <taxon>Streptosporangiales</taxon>
        <taxon>Streptosporangiaceae</taxon>
        <taxon>Thermocatellispora</taxon>
    </lineage>
</organism>
<evidence type="ECO:0000256" key="4">
    <source>
        <dbReference type="ARBA" id="ARBA00032089"/>
    </source>
</evidence>
<dbReference type="EMBL" id="JACHGN010000021">
    <property type="protein sequence ID" value="MBB5138115.1"/>
    <property type="molecule type" value="Genomic_DNA"/>
</dbReference>
<evidence type="ECO:0000313" key="6">
    <source>
        <dbReference type="EMBL" id="MBB5138115.1"/>
    </source>
</evidence>
<evidence type="ECO:0000256" key="3">
    <source>
        <dbReference type="ARBA" id="ARBA00022960"/>
    </source>
</evidence>
<reference evidence="6 7" key="1">
    <citation type="submission" date="2020-08" db="EMBL/GenBank/DDBJ databases">
        <title>Genomic Encyclopedia of Type Strains, Phase IV (KMG-IV): sequencing the most valuable type-strain genomes for metagenomic binning, comparative biology and taxonomic classification.</title>
        <authorList>
            <person name="Goeker M."/>
        </authorList>
    </citation>
    <scope>NUCLEOTIDE SEQUENCE [LARGE SCALE GENOMIC DNA]</scope>
    <source>
        <strain evidence="6 7">DSM 45615</strain>
    </source>
</reference>
<dbReference type="AlphaFoldDB" id="A0A840PQ36"/>
<name>A0A840PQ36_9ACTN</name>
<evidence type="ECO:0000256" key="2">
    <source>
        <dbReference type="ARBA" id="ARBA00013855"/>
    </source>
</evidence>
<dbReference type="Proteomes" id="UP000578449">
    <property type="component" value="Unassembled WGS sequence"/>
</dbReference>
<keyword evidence="3" id="KW-0133">Cell shape</keyword>
<dbReference type="InterPro" id="IPR042175">
    <property type="entry name" value="Cell/Rod_MreC_2"/>
</dbReference>
<accession>A0A840PQ36</accession>
<dbReference type="PANTHER" id="PTHR34138">
    <property type="entry name" value="CELL SHAPE-DETERMINING PROTEIN MREC"/>
    <property type="match status" value="1"/>
</dbReference>
<dbReference type="Pfam" id="PF04085">
    <property type="entry name" value="MreC"/>
    <property type="match status" value="1"/>
</dbReference>
<dbReference type="RefSeq" id="WP_185054985.1">
    <property type="nucleotide sequence ID" value="NZ_BAABIX010000030.1"/>
</dbReference>
<feature type="domain" description="Rod shape-determining protein MreC beta-barrel core" evidence="5">
    <location>
        <begin position="116"/>
        <end position="259"/>
    </location>
</feature>
<keyword evidence="7" id="KW-1185">Reference proteome</keyword>
<gene>
    <name evidence="6" type="ORF">HNP84_007868</name>
</gene>
<dbReference type="InterPro" id="IPR007221">
    <property type="entry name" value="MreC"/>
</dbReference>
<protein>
    <recommendedName>
        <fullName evidence="2">Cell shape-determining protein MreC</fullName>
    </recommendedName>
    <alternativeName>
        <fullName evidence="4">Cell shape protein MreC</fullName>
    </alternativeName>
</protein>
<proteinExistence type="inferred from homology"/>
<evidence type="ECO:0000256" key="1">
    <source>
        <dbReference type="ARBA" id="ARBA00009369"/>
    </source>
</evidence>
<dbReference type="PANTHER" id="PTHR34138:SF1">
    <property type="entry name" value="CELL SHAPE-DETERMINING PROTEIN MREC"/>
    <property type="match status" value="1"/>
</dbReference>
<dbReference type="Gene3D" id="2.40.10.340">
    <property type="entry name" value="Rod shape-determining protein MreC, domain 1"/>
    <property type="match status" value="1"/>
</dbReference>
<dbReference type="InterPro" id="IPR055342">
    <property type="entry name" value="MreC_beta-barrel_core"/>
</dbReference>
<dbReference type="GO" id="GO:0005886">
    <property type="term" value="C:plasma membrane"/>
    <property type="evidence" value="ECO:0007669"/>
    <property type="project" value="TreeGrafter"/>
</dbReference>
<sequence length="268" mass="27110">MQRRSRVARVAPVLLVLVAFTLMALDHTRGERSPLIPLRDLAAAVYGPVERSVSAVAGAVAVAPGAYARIDELERENARLAGERAAAVARQTPPAAGTGGRDAVAARVVAVGGGAGYEDTVTIDAGSEAGVEAETTVVNADGLVGRVAQAGTGSAVVVLATDATTSLGARLEDTDEVGVVTGGGDGLTGAGLLRLRLLNSNARLTQGQRVVTLGSAGSRPYVPGVPIGEIVAVEDRKPALVALVRPFARYTALDGVAVLRPGGRGANR</sequence>
<evidence type="ECO:0000313" key="7">
    <source>
        <dbReference type="Proteomes" id="UP000578449"/>
    </source>
</evidence>
<evidence type="ECO:0000259" key="5">
    <source>
        <dbReference type="Pfam" id="PF04085"/>
    </source>
</evidence>
<dbReference type="Gene3D" id="2.40.10.350">
    <property type="entry name" value="Rod shape-determining protein MreC, domain 2"/>
    <property type="match status" value="1"/>
</dbReference>
<comment type="caution">
    <text evidence="6">The sequence shown here is derived from an EMBL/GenBank/DDBJ whole genome shotgun (WGS) entry which is preliminary data.</text>
</comment>
<dbReference type="GO" id="GO:0008360">
    <property type="term" value="P:regulation of cell shape"/>
    <property type="evidence" value="ECO:0007669"/>
    <property type="project" value="UniProtKB-KW"/>
</dbReference>